<sequence length="130" mass="14433">AERELRAAQAALDSSAQERRRGLPGSRSPGEVSSRLQADQERLNKVRASLAREAEVRRSGAQDLQDAQEELEALREELKTLTLETTHLRSGLQWTMEGLERIHCSASGGQVPFEAKPRAQAWSEAFPGIR</sequence>
<comment type="caution">
    <text evidence="3">The sequence shown here is derived from an EMBL/GenBank/DDBJ whole genome shotgun (WGS) entry which is preliminary data.</text>
</comment>
<name>A0A813E604_POLGL</name>
<keyword evidence="4" id="KW-1185">Reference proteome</keyword>
<organism evidence="3 4">
    <name type="scientific">Polarella glacialis</name>
    <name type="common">Dinoflagellate</name>
    <dbReference type="NCBI Taxonomy" id="89957"/>
    <lineage>
        <taxon>Eukaryota</taxon>
        <taxon>Sar</taxon>
        <taxon>Alveolata</taxon>
        <taxon>Dinophyceae</taxon>
        <taxon>Suessiales</taxon>
        <taxon>Suessiaceae</taxon>
        <taxon>Polarella</taxon>
    </lineage>
</organism>
<evidence type="ECO:0000313" key="4">
    <source>
        <dbReference type="Proteomes" id="UP000654075"/>
    </source>
</evidence>
<dbReference type="EMBL" id="CAJNNV010008005">
    <property type="protein sequence ID" value="CAE8595651.1"/>
    <property type="molecule type" value="Genomic_DNA"/>
</dbReference>
<feature type="region of interest" description="Disordered" evidence="2">
    <location>
        <begin position="1"/>
        <end position="40"/>
    </location>
</feature>
<accession>A0A813E604</accession>
<keyword evidence="1" id="KW-0175">Coiled coil</keyword>
<dbReference type="Proteomes" id="UP000654075">
    <property type="component" value="Unassembled WGS sequence"/>
</dbReference>
<evidence type="ECO:0000256" key="2">
    <source>
        <dbReference type="SAM" id="MobiDB-lite"/>
    </source>
</evidence>
<proteinExistence type="predicted"/>
<evidence type="ECO:0000256" key="1">
    <source>
        <dbReference type="SAM" id="Coils"/>
    </source>
</evidence>
<dbReference type="AlphaFoldDB" id="A0A813E604"/>
<feature type="non-terminal residue" evidence="3">
    <location>
        <position position="1"/>
    </location>
</feature>
<reference evidence="3" key="1">
    <citation type="submission" date="2021-02" db="EMBL/GenBank/DDBJ databases">
        <authorList>
            <person name="Dougan E. K."/>
            <person name="Rhodes N."/>
            <person name="Thang M."/>
            <person name="Chan C."/>
        </authorList>
    </citation>
    <scope>NUCLEOTIDE SEQUENCE</scope>
</reference>
<evidence type="ECO:0000313" key="3">
    <source>
        <dbReference type="EMBL" id="CAE8595651.1"/>
    </source>
</evidence>
<gene>
    <name evidence="3" type="ORF">PGLA1383_LOCUS14158</name>
</gene>
<protein>
    <submittedName>
        <fullName evidence="3">Uncharacterized protein</fullName>
    </submittedName>
</protein>
<feature type="coiled-coil region" evidence="1">
    <location>
        <begin position="57"/>
        <end position="84"/>
    </location>
</feature>